<organism evidence="7 8">
    <name type="scientific">Kocuria varians</name>
    <name type="common">Micrococcus varians</name>
    <dbReference type="NCBI Taxonomy" id="1272"/>
    <lineage>
        <taxon>Bacteria</taxon>
        <taxon>Bacillati</taxon>
        <taxon>Actinomycetota</taxon>
        <taxon>Actinomycetes</taxon>
        <taxon>Micrococcales</taxon>
        <taxon>Micrococcaceae</taxon>
        <taxon>Kocuria</taxon>
    </lineage>
</organism>
<feature type="domain" description="Type II secretion system protein GspF" evidence="6">
    <location>
        <begin position="67"/>
        <end position="207"/>
    </location>
</feature>
<evidence type="ECO:0000256" key="2">
    <source>
        <dbReference type="ARBA" id="ARBA00022475"/>
    </source>
</evidence>
<proteinExistence type="predicted"/>
<protein>
    <recommendedName>
        <fullName evidence="6">Type II secretion system protein GspF domain-containing protein</fullName>
    </recommendedName>
</protein>
<keyword evidence="2" id="KW-1003">Cell membrane</keyword>
<name>A0A7D7Q477_KOCVA</name>
<dbReference type="InterPro" id="IPR018076">
    <property type="entry name" value="T2SS_GspF_dom"/>
</dbReference>
<gene>
    <name evidence="7" type="ORF">CIB50_0000225</name>
</gene>
<reference evidence="7" key="1">
    <citation type="submission" date="2017-08" db="EMBL/GenBank/DDBJ databases">
        <authorList>
            <person name="Minaev M."/>
            <person name="Kurbakov K.A."/>
            <person name="Solodovnikova G.I."/>
            <person name="Kuznetsova O.A."/>
            <person name="Lisitsyn A.B."/>
        </authorList>
    </citation>
    <scope>NUCLEOTIDE SEQUENCE</scope>
    <source>
        <strain evidence="7">80</strain>
    </source>
</reference>
<sequence>MTLAVLMGTLFFAAALVLTGAADSRRRVRVLAGGTQVPSDASEQPSLFTRWRRRDRAGEAMQWVTAVRRLAALLQAGRSPSLVFGELATTSSAADPTGRWIARLCRDVHAAARVGVPVSTGLARFSHGTVAVGDRQLAGTARSVCAQLAACWEISERSGAPLGQTLAGVARSLGSQLDAQAARDSALAGPRVTVRTLSWLPVLALGLGMLMGTDPVSTLLTTTWGRLALAAGAALSIAGRLWTGALLHRAESVTGP</sequence>
<accession>A0A7D7Q477</accession>
<keyword evidence="4" id="KW-1133">Transmembrane helix</keyword>
<reference evidence="7" key="2">
    <citation type="submission" date="2020-07" db="EMBL/GenBank/DDBJ databases">
        <title>Genome of starter culture bacteria Kocuria salsicia reveals its technological properties and safety for usage in meat industry.</title>
        <authorList>
            <person name="Michael M."/>
            <person name="Konstantin K."/>
            <person name="Evgenii K."/>
            <person name="Galina S."/>
            <person name="Oksana K."/>
            <person name="Andrei L."/>
        </authorList>
    </citation>
    <scope>NUCLEOTIDE SEQUENCE [LARGE SCALE GENOMIC DNA]</scope>
    <source>
        <strain evidence="7">80</strain>
    </source>
</reference>
<evidence type="ECO:0000256" key="1">
    <source>
        <dbReference type="ARBA" id="ARBA00004651"/>
    </source>
</evidence>
<evidence type="ECO:0000256" key="3">
    <source>
        <dbReference type="ARBA" id="ARBA00022692"/>
    </source>
</evidence>
<evidence type="ECO:0000256" key="5">
    <source>
        <dbReference type="ARBA" id="ARBA00023136"/>
    </source>
</evidence>
<keyword evidence="3" id="KW-0812">Transmembrane</keyword>
<dbReference type="GO" id="GO:0005886">
    <property type="term" value="C:plasma membrane"/>
    <property type="evidence" value="ECO:0007669"/>
    <property type="project" value="UniProtKB-SubCell"/>
</dbReference>
<evidence type="ECO:0000256" key="4">
    <source>
        <dbReference type="ARBA" id="ARBA00022989"/>
    </source>
</evidence>
<dbReference type="EMBL" id="CP059343">
    <property type="protein sequence ID" value="QMS55540.1"/>
    <property type="molecule type" value="Genomic_DNA"/>
</dbReference>
<evidence type="ECO:0000259" key="6">
    <source>
        <dbReference type="Pfam" id="PF00482"/>
    </source>
</evidence>
<dbReference type="Proteomes" id="UP000216825">
    <property type="component" value="Chromosome"/>
</dbReference>
<dbReference type="Pfam" id="PF00482">
    <property type="entry name" value="T2SSF"/>
    <property type="match status" value="1"/>
</dbReference>
<evidence type="ECO:0000313" key="7">
    <source>
        <dbReference type="EMBL" id="QMS55540.1"/>
    </source>
</evidence>
<dbReference type="RefSeq" id="WP_094395069.1">
    <property type="nucleotide sequence ID" value="NZ_CP059343.1"/>
</dbReference>
<keyword evidence="8" id="KW-1185">Reference proteome</keyword>
<evidence type="ECO:0000313" key="8">
    <source>
        <dbReference type="Proteomes" id="UP000216825"/>
    </source>
</evidence>
<keyword evidence="5" id="KW-0472">Membrane</keyword>
<dbReference type="AlphaFoldDB" id="A0A7D7Q477"/>
<comment type="subcellular location">
    <subcellularLocation>
        <location evidence="1">Cell membrane</location>
        <topology evidence="1">Multi-pass membrane protein</topology>
    </subcellularLocation>
</comment>
<dbReference type="KEGG" id="kvr:CIB50_0000225"/>